<proteinExistence type="predicted"/>
<evidence type="ECO:0000313" key="2">
    <source>
        <dbReference type="EMBL" id="JAH41945.1"/>
    </source>
</evidence>
<dbReference type="AlphaFoldDB" id="A0A0E9SMR0"/>
<protein>
    <submittedName>
        <fullName evidence="2">Uncharacterized protein</fullName>
    </submittedName>
</protein>
<dbReference type="EMBL" id="GBXM01066632">
    <property type="protein sequence ID" value="JAH41945.1"/>
    <property type="molecule type" value="Transcribed_RNA"/>
</dbReference>
<name>A0A0E9SMR0_ANGAN</name>
<feature type="transmembrane region" description="Helical" evidence="1">
    <location>
        <begin position="12"/>
        <end position="35"/>
    </location>
</feature>
<reference evidence="2" key="1">
    <citation type="submission" date="2014-11" db="EMBL/GenBank/DDBJ databases">
        <authorList>
            <person name="Amaro Gonzalez C."/>
        </authorList>
    </citation>
    <scope>NUCLEOTIDE SEQUENCE</scope>
</reference>
<keyword evidence="1" id="KW-0812">Transmembrane</keyword>
<organism evidence="2">
    <name type="scientific">Anguilla anguilla</name>
    <name type="common">European freshwater eel</name>
    <name type="synonym">Muraena anguilla</name>
    <dbReference type="NCBI Taxonomy" id="7936"/>
    <lineage>
        <taxon>Eukaryota</taxon>
        <taxon>Metazoa</taxon>
        <taxon>Chordata</taxon>
        <taxon>Craniata</taxon>
        <taxon>Vertebrata</taxon>
        <taxon>Euteleostomi</taxon>
        <taxon>Actinopterygii</taxon>
        <taxon>Neopterygii</taxon>
        <taxon>Teleostei</taxon>
        <taxon>Anguilliformes</taxon>
        <taxon>Anguillidae</taxon>
        <taxon>Anguilla</taxon>
    </lineage>
</organism>
<keyword evidence="1" id="KW-0472">Membrane</keyword>
<evidence type="ECO:0000256" key="1">
    <source>
        <dbReference type="SAM" id="Phobius"/>
    </source>
</evidence>
<reference evidence="2" key="2">
    <citation type="journal article" date="2015" name="Fish Shellfish Immunol.">
        <title>Early steps in the European eel (Anguilla anguilla)-Vibrio vulnificus interaction in the gills: Role of the RtxA13 toxin.</title>
        <authorList>
            <person name="Callol A."/>
            <person name="Pajuelo D."/>
            <person name="Ebbesson L."/>
            <person name="Teles M."/>
            <person name="MacKenzie S."/>
            <person name="Amaro C."/>
        </authorList>
    </citation>
    <scope>NUCLEOTIDE SEQUENCE</scope>
</reference>
<sequence>MREDPDAILSQSVLSLVMASAESSSLVSLLLTAVIQKTAAKNRL</sequence>
<keyword evidence="1" id="KW-1133">Transmembrane helix</keyword>
<accession>A0A0E9SMR0</accession>